<dbReference type="NCBIfam" id="TIGR01904">
    <property type="entry name" value="GSu_C4xC__C2xCH"/>
    <property type="match status" value="4"/>
</dbReference>
<accession>A0A8J7IR99</accession>
<dbReference type="RefSeq" id="WP_199384271.1">
    <property type="nucleotide sequence ID" value="NZ_JAEMHM010000009.1"/>
</dbReference>
<evidence type="ECO:0000313" key="2">
    <source>
        <dbReference type="EMBL" id="MBJ6725374.1"/>
    </source>
</evidence>
<name>A0A8J7IR99_9BACT</name>
<keyword evidence="3" id="KW-1185">Reference proteome</keyword>
<dbReference type="AlphaFoldDB" id="A0A8J7IR99"/>
<proteinExistence type="predicted"/>
<evidence type="ECO:0000256" key="1">
    <source>
        <dbReference type="ARBA" id="ARBA00022729"/>
    </source>
</evidence>
<organism evidence="2 3">
    <name type="scientific">Geomesophilobacter sediminis</name>
    <dbReference type="NCBI Taxonomy" id="2798584"/>
    <lineage>
        <taxon>Bacteria</taxon>
        <taxon>Pseudomonadati</taxon>
        <taxon>Thermodesulfobacteriota</taxon>
        <taxon>Desulfuromonadia</taxon>
        <taxon>Geobacterales</taxon>
        <taxon>Geobacteraceae</taxon>
        <taxon>Geomesophilobacter</taxon>
    </lineage>
</organism>
<dbReference type="InterPro" id="IPR010176">
    <property type="entry name" value="C4xCH_C2xCH_motif_GEOSU"/>
</dbReference>
<dbReference type="Proteomes" id="UP000636888">
    <property type="component" value="Unassembled WGS sequence"/>
</dbReference>
<dbReference type="EMBL" id="JAEMHM010000009">
    <property type="protein sequence ID" value="MBJ6725374.1"/>
    <property type="molecule type" value="Genomic_DNA"/>
</dbReference>
<sequence length="697" mass="71069">MRRIEGKSMSFGIGWGMIAVVLALVAAGPVEASVLNSCVTYCHRMPPKDGTRKGNLHFDSRSSAFGGSHSTHALGTVSTCERCHPGASGYSFGHMTSAAKPVIKVGSNINNSPATGAYNKAGVKATFFNQTSLPVLGSCSNVNCHFNSATDTWGTAPYATADTTSCAKCHGAPPATGNHAKHVTVFGGTVSSCARCHPDHAAESAKFQHATSAAAGHRNLIVVPGSGAYGTGRTVYPNYLPSGSGSYASCTNVYCHSTVQGGGTTGGGAPSAFGTVAWGGAALSCGSCHADESGLAATGSHALHAGTTGNGQYACATCHNGTVPPVQEQNHADGNINLSFSTPTQLTAPMVQATQYSNGSAFSPSAAYGSCSNTSCHGSGSPTWGANTTRVSCEKCHGSAATVPFYATNAATATSDAKAGAHTNHLNATSSGHNITGNIACTECHTVPATVNTLGHFSSASLITFGTLTKSGGGTPSFTRANRTCSATYCHGATLVGGSKTSPVWNTPFLTGSAANDCATCHGYPPPEGPHLPTKLPTECAGCHPNVNAAGTGFINPALHINGTIDVNSNCDSCHGYPPASAGFVGTSGNWSSAHGENYAGGGGAHTINAHVKKGARPSEGWANCQKCHNPADHVMSPLVWLPSSNIKVRVNSVFAYENLKFARYTSNRLDAANHVTGTCSNINCHFGASPKWDPLH</sequence>
<dbReference type="GO" id="GO:0016491">
    <property type="term" value="F:oxidoreductase activity"/>
    <property type="evidence" value="ECO:0007669"/>
    <property type="project" value="TreeGrafter"/>
</dbReference>
<dbReference type="InterPro" id="IPR036280">
    <property type="entry name" value="Multihaem_cyt_sf"/>
</dbReference>
<dbReference type="InterPro" id="IPR051829">
    <property type="entry name" value="Multiheme_Cytochr_ET"/>
</dbReference>
<dbReference type="PANTHER" id="PTHR35038">
    <property type="entry name" value="DISSIMILATORY SULFITE REDUCTASE SIRA"/>
    <property type="match status" value="1"/>
</dbReference>
<dbReference type="Pfam" id="PF09698">
    <property type="entry name" value="GSu_C4xC__C2xCH"/>
    <property type="match status" value="2"/>
</dbReference>
<keyword evidence="1" id="KW-0732">Signal</keyword>
<gene>
    <name evidence="2" type="ORF">JFN93_11695</name>
</gene>
<reference evidence="2" key="1">
    <citation type="submission" date="2020-12" db="EMBL/GenBank/DDBJ databases">
        <title>Geomonas sp. Red875, isolated from river sediment.</title>
        <authorList>
            <person name="Xu Z."/>
            <person name="Zhang Z."/>
            <person name="Masuda Y."/>
            <person name="Itoh H."/>
            <person name="Senoo K."/>
        </authorList>
    </citation>
    <scope>NUCLEOTIDE SEQUENCE</scope>
    <source>
        <strain evidence="2">Red875</strain>
    </source>
</reference>
<dbReference type="PANTHER" id="PTHR35038:SF6">
    <property type="entry name" value="SURFACE LOCALIZED DECAHEME CYTOCHROME C LIPOPROTEIN"/>
    <property type="match status" value="1"/>
</dbReference>
<evidence type="ECO:0000313" key="3">
    <source>
        <dbReference type="Proteomes" id="UP000636888"/>
    </source>
</evidence>
<protein>
    <submittedName>
        <fullName evidence="2">CxxxxCH/CxxCH domain-containing protein</fullName>
    </submittedName>
</protein>
<dbReference type="Gene3D" id="3.90.10.10">
    <property type="entry name" value="Cytochrome C3"/>
    <property type="match status" value="1"/>
</dbReference>
<comment type="caution">
    <text evidence="2">The sequence shown here is derived from an EMBL/GenBank/DDBJ whole genome shotgun (WGS) entry which is preliminary data.</text>
</comment>
<dbReference type="SUPFAM" id="SSF48695">
    <property type="entry name" value="Multiheme cytochromes"/>
    <property type="match status" value="3"/>
</dbReference>